<feature type="transmembrane region" description="Helical" evidence="1">
    <location>
        <begin position="120"/>
        <end position="144"/>
    </location>
</feature>
<dbReference type="OrthoDB" id="5520726at2"/>
<feature type="transmembrane region" description="Helical" evidence="1">
    <location>
        <begin position="156"/>
        <end position="176"/>
    </location>
</feature>
<feature type="transmembrane region" description="Helical" evidence="1">
    <location>
        <begin position="222"/>
        <end position="239"/>
    </location>
</feature>
<keyword evidence="1" id="KW-0472">Membrane</keyword>
<keyword evidence="3" id="KW-1185">Reference proteome</keyword>
<feature type="transmembrane region" description="Helical" evidence="1">
    <location>
        <begin position="196"/>
        <end position="215"/>
    </location>
</feature>
<accession>A0A6I4SV51</accession>
<comment type="caution">
    <text evidence="2">The sequence shown here is derived from an EMBL/GenBank/DDBJ whole genome shotgun (WGS) entry which is preliminary data.</text>
</comment>
<organism evidence="2 3">
    <name type="scientific">Croceibacterium salegens</name>
    <dbReference type="NCBI Taxonomy" id="1737568"/>
    <lineage>
        <taxon>Bacteria</taxon>
        <taxon>Pseudomonadati</taxon>
        <taxon>Pseudomonadota</taxon>
        <taxon>Alphaproteobacteria</taxon>
        <taxon>Sphingomonadales</taxon>
        <taxon>Erythrobacteraceae</taxon>
        <taxon>Croceibacterium</taxon>
    </lineage>
</organism>
<evidence type="ECO:0000256" key="1">
    <source>
        <dbReference type="SAM" id="Phobius"/>
    </source>
</evidence>
<dbReference type="RefSeq" id="WP_159793497.1">
    <property type="nucleotide sequence ID" value="NZ_WTYM01000033.1"/>
</dbReference>
<feature type="transmembrane region" description="Helical" evidence="1">
    <location>
        <begin position="63"/>
        <end position="82"/>
    </location>
</feature>
<protein>
    <submittedName>
        <fullName evidence="2">Uncharacterized protein</fullName>
    </submittedName>
</protein>
<evidence type="ECO:0000313" key="3">
    <source>
        <dbReference type="Proteomes" id="UP000433652"/>
    </source>
</evidence>
<dbReference type="EMBL" id="WTYM01000033">
    <property type="protein sequence ID" value="MXO59259.1"/>
    <property type="molecule type" value="Genomic_DNA"/>
</dbReference>
<evidence type="ECO:0000313" key="2">
    <source>
        <dbReference type="EMBL" id="MXO59259.1"/>
    </source>
</evidence>
<reference evidence="2 3" key="1">
    <citation type="submission" date="2019-12" db="EMBL/GenBank/DDBJ databases">
        <title>Genomic-based taxomic classification of the family Erythrobacteraceae.</title>
        <authorList>
            <person name="Xu L."/>
        </authorList>
    </citation>
    <scope>NUCLEOTIDE SEQUENCE [LARGE SCALE GENOMIC DNA]</scope>
    <source>
        <strain evidence="2 3">MCCC 1K01500</strain>
    </source>
</reference>
<feature type="transmembrane region" description="Helical" evidence="1">
    <location>
        <begin position="245"/>
        <end position="263"/>
    </location>
</feature>
<dbReference type="Proteomes" id="UP000433652">
    <property type="component" value="Unassembled WGS sequence"/>
</dbReference>
<feature type="transmembrane region" description="Helical" evidence="1">
    <location>
        <begin position="35"/>
        <end position="51"/>
    </location>
</feature>
<gene>
    <name evidence="2" type="ORF">GRI89_06865</name>
</gene>
<keyword evidence="1" id="KW-0812">Transmembrane</keyword>
<proteinExistence type="predicted"/>
<dbReference type="AlphaFoldDB" id="A0A6I4SV51"/>
<name>A0A6I4SV51_9SPHN</name>
<sequence>MVTFRDRLPALAALTVPVLAGMAWMAAFDAPDRYVLLNSVALAVAGSWMLFGRAPEKPWTRRALTLVLIAWLFVPLATGPHVNGIARWVSLGPVTLHAGMLAIPPLAVLAARDPDYAPPILLGALFAALLQPDAATGFAITFAAVGLHHVTKDWKVGAASVIGFFAAIYMALHGELPPQEFVERVLQDAAGERLELAIGLAAALAIGYCLILWTAPLARHERFALAGSLFGFIIMAMMSHYPFPLIGHGAAPILGYGIALGLVRKVA</sequence>
<keyword evidence="1" id="KW-1133">Transmembrane helix</keyword>